<organism evidence="1">
    <name type="scientific">viral metagenome</name>
    <dbReference type="NCBI Taxonomy" id="1070528"/>
    <lineage>
        <taxon>unclassified sequences</taxon>
        <taxon>metagenomes</taxon>
        <taxon>organismal metagenomes</taxon>
    </lineage>
</organism>
<dbReference type="AlphaFoldDB" id="A0A6C0IC82"/>
<evidence type="ECO:0000313" key="1">
    <source>
        <dbReference type="EMBL" id="QHT89987.1"/>
    </source>
</evidence>
<sequence length="934" mass="102042">MYLGQIWHKKVLNRELYILIIVRMFARLADEENRYYGKVLPNLILSPTGVSAASGSAPDVYSDTVKVYDPHTKKLSSKNDEWGTYLKSVQVDQDLLNKAQVCSSATSPGDLAGTVNYAAKVRCGWIYKKGQPGNPNPSISAGALGSRDGPLSFIDHPKGGTWYWNLMDAQKAMDKDRCECLKVCSDVGGTDFAGKCAFCKTTGQGVPVNRDGSAKYTTDPRLNCSPTNLVRESGSCPPPPPPGSPAAEAARNDVCYMDGSGQVSRNCLINRLTAAGCSDKGALSYALINEATPDNYGKGLETLPSFMKYQAFAAPPLNTDILRQGIGGAQLALREFQKLANNATSMDETSAVGASSRDLCLQRGTYDNYDFCVELEDTTRAPFALECLQKEFRKQGGQPAGLLYPIDTTKDNPLQKELDQVNSTMNYLTGLGLNSGSGNVAFDTNYALQQQLTKQVNAGNTFMFWNTNYNTWGSVKTAIGALVARTKDSNKTVQALALKQLLGIIRETPALNQIPPNNGFELFFFPYPGNGDKNNITFLGRRILTGADFPVIPNNAMGSKFNTGFAQMHFAVITNIRPRDDATNVAFQVTTQDGTAVAINVDIDPVKTGVVKSSSYFSMFFDQSPTTYENVCSRLTANGPNYVTIRYYDAGSSGAFNFKYKNCASGQSTAIPPDTFTLSQEPAAPFASFEVMTREDGTFFEEFRLGRGLFTGRTFGNGQATVLSTVLPGGFIPYRLSANHSWQITNRIAFQSLRTISFIWQPETLPSNSAATVFAWVDPTTGNGLTVFAQTESGGVRLKASWTLQSPNISLNGAATSYLTARGVYYTRITFETTASLLPNTIRISTIPMGNPDYSKIEADANQIVMRNSILFNRYIQSTSMAGYMSFGAPKTQTNDITLQIGCLHLFDYVLNSTQVQTDITRKWQRAFIYQTDV</sequence>
<proteinExistence type="predicted"/>
<name>A0A6C0IC82_9ZZZZ</name>
<protein>
    <submittedName>
        <fullName evidence="1">Uncharacterized protein</fullName>
    </submittedName>
</protein>
<dbReference type="EMBL" id="MN740152">
    <property type="protein sequence ID" value="QHT89987.1"/>
    <property type="molecule type" value="Genomic_DNA"/>
</dbReference>
<accession>A0A6C0IC82</accession>
<reference evidence="1" key="1">
    <citation type="journal article" date="2020" name="Nature">
        <title>Giant virus diversity and host interactions through global metagenomics.</title>
        <authorList>
            <person name="Schulz F."/>
            <person name="Roux S."/>
            <person name="Paez-Espino D."/>
            <person name="Jungbluth S."/>
            <person name="Walsh D.A."/>
            <person name="Denef V.J."/>
            <person name="McMahon K.D."/>
            <person name="Konstantinidis K.T."/>
            <person name="Eloe-Fadrosh E.A."/>
            <person name="Kyrpides N.C."/>
            <person name="Woyke T."/>
        </authorList>
    </citation>
    <scope>NUCLEOTIDE SEQUENCE</scope>
    <source>
        <strain evidence="1">GVMAG-M-3300023184-62</strain>
    </source>
</reference>